<evidence type="ECO:0000313" key="3">
    <source>
        <dbReference type="EMBL" id="USR93045.1"/>
    </source>
</evidence>
<reference evidence="3" key="1">
    <citation type="submission" date="2022-06" db="EMBL/GenBank/DDBJ databases">
        <title>Genome sequence of Phormidium yuhuli AB48 isolated from an industrial photobioreactor environment.</title>
        <authorList>
            <person name="Qiu Y."/>
            <person name="Noonan A.J.C."/>
            <person name="Dofher K."/>
            <person name="Koch M."/>
            <person name="Kieft B."/>
            <person name="Lin X."/>
            <person name="Ziels R.M."/>
            <person name="Hallam S.J."/>
        </authorList>
    </citation>
    <scope>NUCLEOTIDE SEQUENCE</scope>
    <source>
        <strain evidence="3">AB48</strain>
    </source>
</reference>
<protein>
    <submittedName>
        <fullName evidence="3">Tab2/Atab2 family RNA-binding protein</fullName>
    </submittedName>
</protein>
<dbReference type="PANTHER" id="PTHR34556">
    <property type="match status" value="1"/>
</dbReference>
<dbReference type="PANTHER" id="PTHR34556:SF2">
    <property type="entry name" value="PROTEIN TAB2 HOMOLOG, CHLOROPLASTIC"/>
    <property type="match status" value="1"/>
</dbReference>
<dbReference type="Pfam" id="PF06485">
    <property type="entry name" value="Tab2-like_N"/>
    <property type="match status" value="1"/>
</dbReference>
<dbReference type="Pfam" id="PF20429">
    <property type="entry name" value="Tab2-like_C"/>
    <property type="match status" value="1"/>
</dbReference>
<accession>A0ABY5AUY4</accession>
<dbReference type="InterPro" id="IPR046760">
    <property type="entry name" value="Tab2-like_N"/>
</dbReference>
<dbReference type="Proteomes" id="UP001056708">
    <property type="component" value="Chromosome"/>
</dbReference>
<feature type="domain" description="RNA-binding protein Tab2/Atab2 C-terminal" evidence="2">
    <location>
        <begin position="133"/>
        <end position="283"/>
    </location>
</feature>
<dbReference type="EMBL" id="CP098611">
    <property type="protein sequence ID" value="USR93045.1"/>
    <property type="molecule type" value="Genomic_DNA"/>
</dbReference>
<evidence type="ECO:0000259" key="1">
    <source>
        <dbReference type="Pfam" id="PF06485"/>
    </source>
</evidence>
<evidence type="ECO:0000313" key="4">
    <source>
        <dbReference type="Proteomes" id="UP001056708"/>
    </source>
</evidence>
<sequence>MGTVWELDFYSRPLVDDTQKKRWELLICESPLSVSRSPESLFRYSQYCPSSTVNSTWLKEALGQAIAEASTPPTKVRFFRRQMNNMIVKACKDMGLDAQVSRRTLALYQWLEERMTTVYPQDPDYQEAAVRTSSVRYEVQAPRPLPDALEGNKWAMVSLTAADFADLPEWTIDFGESFPLELLNLPEDTVIPGLVIYSPRAFPIAAWMSGLELGFIKFVPSPRPRLILETEDDSSWVLADLTTERSVHDGKTFEDQKYKAGGAHFLAVQSSPEVEAFAGFWLLPELNLG</sequence>
<dbReference type="RefSeq" id="WP_252665218.1">
    <property type="nucleotide sequence ID" value="NZ_CP098611.1"/>
</dbReference>
<organism evidence="3 4">
    <name type="scientific">Phormidium yuhuli AB48</name>
    <dbReference type="NCBI Taxonomy" id="2940671"/>
    <lineage>
        <taxon>Bacteria</taxon>
        <taxon>Bacillati</taxon>
        <taxon>Cyanobacteriota</taxon>
        <taxon>Cyanophyceae</taxon>
        <taxon>Oscillatoriophycideae</taxon>
        <taxon>Oscillatoriales</taxon>
        <taxon>Oscillatoriaceae</taxon>
        <taxon>Phormidium</taxon>
        <taxon>Phormidium yuhuli</taxon>
    </lineage>
</organism>
<dbReference type="InterPro" id="IPR009472">
    <property type="entry name" value="Tab2-like"/>
</dbReference>
<name>A0ABY5AUY4_9CYAN</name>
<keyword evidence="4" id="KW-1185">Reference proteome</keyword>
<dbReference type="InterPro" id="IPR046761">
    <property type="entry name" value="Tab2-like_C"/>
</dbReference>
<gene>
    <name evidence="3" type="ORF">NEA10_10135</name>
</gene>
<feature type="domain" description="RNA-binding protein Tab2-like N-terminal" evidence="1">
    <location>
        <begin position="4"/>
        <end position="114"/>
    </location>
</feature>
<proteinExistence type="predicted"/>
<evidence type="ECO:0000259" key="2">
    <source>
        <dbReference type="Pfam" id="PF20429"/>
    </source>
</evidence>